<dbReference type="Gene3D" id="3.40.50.300">
    <property type="entry name" value="P-loop containing nucleotide triphosphate hydrolases"/>
    <property type="match status" value="1"/>
</dbReference>
<name>X1G2F9_9ZZZZ</name>
<dbReference type="AlphaFoldDB" id="X1G2F9"/>
<dbReference type="InterPro" id="IPR027417">
    <property type="entry name" value="P-loop_NTPase"/>
</dbReference>
<sequence>MGTEQQQEIVIRWLRAECRELRTLRTVGVTRPIVTAEDALKTISWVIRLISLGSSTSGDTRVLWIIDEFQYIKGCRPPAREEITSCLRSVFNRCSKSLSIIISFSGRPEAKKMPPWLPRELSDIIGIEPVLLLPPLTSEDAFKFVQDLLAHFRDTQSSISNDLFPFTEEATKEIIDIIIKKAELKPRSVMQFFDTVLRGAELQLERGEIEVITPDFAKDVLKDRVFLDQEE</sequence>
<dbReference type="EMBL" id="BARU01018065">
    <property type="protein sequence ID" value="GAH52086.1"/>
    <property type="molecule type" value="Genomic_DNA"/>
</dbReference>
<proteinExistence type="predicted"/>
<evidence type="ECO:0000313" key="1">
    <source>
        <dbReference type="EMBL" id="GAH52086.1"/>
    </source>
</evidence>
<gene>
    <name evidence="1" type="ORF">S03H2_29898</name>
</gene>
<dbReference type="SUPFAM" id="SSF52540">
    <property type="entry name" value="P-loop containing nucleoside triphosphate hydrolases"/>
    <property type="match status" value="1"/>
</dbReference>
<reference evidence="1" key="1">
    <citation type="journal article" date="2014" name="Front. Microbiol.">
        <title>High frequency of phylogenetically diverse reductive dehalogenase-homologous genes in deep subseafloor sedimentary metagenomes.</title>
        <authorList>
            <person name="Kawai M."/>
            <person name="Futagami T."/>
            <person name="Toyoda A."/>
            <person name="Takaki Y."/>
            <person name="Nishi S."/>
            <person name="Hori S."/>
            <person name="Arai W."/>
            <person name="Tsubouchi T."/>
            <person name="Morono Y."/>
            <person name="Uchiyama I."/>
            <person name="Ito T."/>
            <person name="Fujiyama A."/>
            <person name="Inagaki F."/>
            <person name="Takami H."/>
        </authorList>
    </citation>
    <scope>NUCLEOTIDE SEQUENCE</scope>
    <source>
        <strain evidence="1">Expedition CK06-06</strain>
    </source>
</reference>
<organism evidence="1">
    <name type="scientific">marine sediment metagenome</name>
    <dbReference type="NCBI Taxonomy" id="412755"/>
    <lineage>
        <taxon>unclassified sequences</taxon>
        <taxon>metagenomes</taxon>
        <taxon>ecological metagenomes</taxon>
    </lineage>
</organism>
<protein>
    <submittedName>
        <fullName evidence="1">Uncharacterized protein</fullName>
    </submittedName>
</protein>
<accession>X1G2F9</accession>
<comment type="caution">
    <text evidence="1">The sequence shown here is derived from an EMBL/GenBank/DDBJ whole genome shotgun (WGS) entry which is preliminary data.</text>
</comment>